<protein>
    <submittedName>
        <fullName evidence="1">Uncharacterized protein</fullName>
    </submittedName>
</protein>
<comment type="caution">
    <text evidence="1">The sequence shown here is derived from an EMBL/GenBank/DDBJ whole genome shotgun (WGS) entry which is preliminary data.</text>
</comment>
<reference evidence="1" key="1">
    <citation type="journal article" date="2015" name="Nature">
        <title>Complex archaea that bridge the gap between prokaryotes and eukaryotes.</title>
        <authorList>
            <person name="Spang A."/>
            <person name="Saw J.H."/>
            <person name="Jorgensen S.L."/>
            <person name="Zaremba-Niedzwiedzka K."/>
            <person name="Martijn J."/>
            <person name="Lind A.E."/>
            <person name="van Eijk R."/>
            <person name="Schleper C."/>
            <person name="Guy L."/>
            <person name="Ettema T.J."/>
        </authorList>
    </citation>
    <scope>NUCLEOTIDE SEQUENCE</scope>
</reference>
<name>A0A0F9K5J5_9ZZZZ</name>
<organism evidence="1">
    <name type="scientific">marine sediment metagenome</name>
    <dbReference type="NCBI Taxonomy" id="412755"/>
    <lineage>
        <taxon>unclassified sequences</taxon>
        <taxon>metagenomes</taxon>
        <taxon>ecological metagenomes</taxon>
    </lineage>
</organism>
<gene>
    <name evidence="1" type="ORF">LCGC14_1370830</name>
</gene>
<dbReference type="AlphaFoldDB" id="A0A0F9K5J5"/>
<evidence type="ECO:0000313" key="1">
    <source>
        <dbReference type="EMBL" id="KKM77359.1"/>
    </source>
</evidence>
<dbReference type="EMBL" id="LAZR01008656">
    <property type="protein sequence ID" value="KKM77359.1"/>
    <property type="molecule type" value="Genomic_DNA"/>
</dbReference>
<accession>A0A0F9K5J5</accession>
<proteinExistence type="predicted"/>
<sequence length="47" mass="5744">MKEKELKEEIEYNIKTCIEGIKLKDKSFLDYHINCLTNEINKKRSRR</sequence>